<keyword evidence="2" id="KW-0012">Acyltransferase</keyword>
<comment type="caution">
    <text evidence="3">The sequence shown here is derived from an EMBL/GenBank/DDBJ whole genome shotgun (WGS) entry which is preliminary data.</text>
</comment>
<evidence type="ECO:0000256" key="1">
    <source>
        <dbReference type="ARBA" id="ARBA00006547"/>
    </source>
</evidence>
<evidence type="ECO:0000313" key="4">
    <source>
        <dbReference type="Proteomes" id="UP000760494"/>
    </source>
</evidence>
<protein>
    <submittedName>
        <fullName evidence="3">Uncharacterized protein</fullName>
    </submittedName>
</protein>
<evidence type="ECO:0000313" key="3">
    <source>
        <dbReference type="EMBL" id="VTT70497.1"/>
    </source>
</evidence>
<organism evidence="3 4">
    <name type="scientific">Fusarium fujikuroi</name>
    <name type="common">Bakanae and foot rot disease fungus</name>
    <name type="synonym">Gibberella fujikuroi</name>
    <dbReference type="NCBI Taxonomy" id="5127"/>
    <lineage>
        <taxon>Eukaryota</taxon>
        <taxon>Fungi</taxon>
        <taxon>Dikarya</taxon>
        <taxon>Ascomycota</taxon>
        <taxon>Pezizomycotina</taxon>
        <taxon>Sordariomycetes</taxon>
        <taxon>Hypocreomycetidae</taxon>
        <taxon>Hypocreales</taxon>
        <taxon>Nectriaceae</taxon>
        <taxon>Fusarium</taxon>
        <taxon>Fusarium fujikuroi species complex</taxon>
    </lineage>
</organism>
<dbReference type="SUPFAM" id="SSF54001">
    <property type="entry name" value="Cysteine proteinases"/>
    <property type="match status" value="1"/>
</dbReference>
<dbReference type="EMBL" id="CABFJX010000290">
    <property type="protein sequence ID" value="VTT70497.1"/>
    <property type="molecule type" value="Genomic_DNA"/>
</dbReference>
<dbReference type="PRINTS" id="PR01543">
    <property type="entry name" value="ANATRNSFRASE"/>
</dbReference>
<dbReference type="Pfam" id="PF00797">
    <property type="entry name" value="Acetyltransf_2"/>
    <property type="match status" value="1"/>
</dbReference>
<proteinExistence type="inferred from homology"/>
<comment type="similarity">
    <text evidence="1 2">Belongs to the arylamine N-acetyltransferase family.</text>
</comment>
<dbReference type="GO" id="GO:0016407">
    <property type="term" value="F:acetyltransferase activity"/>
    <property type="evidence" value="ECO:0007669"/>
    <property type="project" value="InterPro"/>
</dbReference>
<reference evidence="3" key="1">
    <citation type="submission" date="2019-05" db="EMBL/GenBank/DDBJ databases">
        <authorList>
            <person name="Piombo E."/>
        </authorList>
    </citation>
    <scope>NUCLEOTIDE SEQUENCE</scope>
    <source>
        <strain evidence="3">C2S</strain>
    </source>
</reference>
<name>A0A5Q3DAV5_FUSFU</name>
<accession>A0A5Q3DAV5</accession>
<evidence type="ECO:0000256" key="2">
    <source>
        <dbReference type="RuleBase" id="RU003452"/>
    </source>
</evidence>
<dbReference type="InterPro" id="IPR053710">
    <property type="entry name" value="Arylamine_NAT_domain_sf"/>
</dbReference>
<dbReference type="Gene3D" id="3.30.2140.20">
    <property type="match status" value="1"/>
</dbReference>
<sequence length="344" mass="39427">MIHISQTLGASKQLQGNSDMADRIRYSKSQLEKYYDRIAFPASDRQYNISNLTAEDQQSYLDALTKQQILTVPFENLTLHYSWHRTVDVNADHLYDKIVNERRGGYCMENNTFFNTVLLSLGYHTYMVGSRVFNPDAERFGGTSHCLSLVIIDGKTFAVDVGFGGRNPTEPLEVEHERVHTGSSGFRMRLRHDVIAQNVSNQKLWIYEYRSRDGGEWVPQWCFMDFEVLPEDIRVFNMSPSKSPSSFFTFKVVSVQFTSENEDYSDGSARDLKNVGGAIDGAFIIDGNLFKYRKGGETKWERSFKTEEERLEALRKYYGVELTKENERAISGTAGAIQYYRTGS</sequence>
<dbReference type="InterPro" id="IPR038765">
    <property type="entry name" value="Papain-like_cys_pep_sf"/>
</dbReference>
<dbReference type="PANTHER" id="PTHR11786">
    <property type="entry name" value="N-HYDROXYARYLAMINE O-ACETYLTRANSFERASE"/>
    <property type="match status" value="1"/>
</dbReference>
<dbReference type="PANTHER" id="PTHR11786:SF0">
    <property type="entry name" value="ARYLAMINE N-ACETYLTRANSFERASE 4-RELATED"/>
    <property type="match status" value="1"/>
</dbReference>
<gene>
    <name evidence="3" type="ORF">C2S_8043</name>
</gene>
<keyword evidence="2" id="KW-0808">Transferase</keyword>
<dbReference type="AlphaFoldDB" id="A0A5Q3DAV5"/>
<dbReference type="Proteomes" id="UP000760494">
    <property type="component" value="Unassembled WGS sequence"/>
</dbReference>
<dbReference type="InterPro" id="IPR001447">
    <property type="entry name" value="Arylamine_N-AcTrfase"/>
</dbReference>